<dbReference type="InterPro" id="IPR012341">
    <property type="entry name" value="6hp_glycosidase-like_sf"/>
</dbReference>
<dbReference type="InterPro" id="IPR013737">
    <property type="entry name" value="Bac_rhamnosid_N"/>
</dbReference>
<dbReference type="InterPro" id="IPR035396">
    <property type="entry name" value="Bac_rhamnosid6H"/>
</dbReference>
<dbReference type="Pfam" id="PF17389">
    <property type="entry name" value="Bac_rhamnosid6H"/>
    <property type="match status" value="1"/>
</dbReference>
<dbReference type="SUPFAM" id="SSF49785">
    <property type="entry name" value="Galactose-binding domain-like"/>
    <property type="match status" value="1"/>
</dbReference>
<dbReference type="RefSeq" id="WP_311496101.1">
    <property type="nucleotide sequence ID" value="NZ_JAVRHO010000026.1"/>
</dbReference>
<evidence type="ECO:0000259" key="3">
    <source>
        <dbReference type="Pfam" id="PF17390"/>
    </source>
</evidence>
<dbReference type="Gene3D" id="2.60.120.260">
    <property type="entry name" value="Galactose-binding domain-like"/>
    <property type="match status" value="2"/>
</dbReference>
<comment type="caution">
    <text evidence="4">The sequence shown here is derived from an EMBL/GenBank/DDBJ whole genome shotgun (WGS) entry which is preliminary data.</text>
</comment>
<dbReference type="InterPro" id="IPR008928">
    <property type="entry name" value="6-hairpin_glycosidase_sf"/>
</dbReference>
<dbReference type="Gene3D" id="2.60.420.10">
    <property type="entry name" value="Maltose phosphorylase, domain 3"/>
    <property type="match status" value="1"/>
</dbReference>
<dbReference type="SUPFAM" id="SSF48208">
    <property type="entry name" value="Six-hairpin glycosidases"/>
    <property type="match status" value="1"/>
</dbReference>
<keyword evidence="5" id="KW-1185">Reference proteome</keyword>
<organism evidence="4 5">
    <name type="scientific">Autumnicola lenta</name>
    <dbReference type="NCBI Taxonomy" id="3075593"/>
    <lineage>
        <taxon>Bacteria</taxon>
        <taxon>Pseudomonadati</taxon>
        <taxon>Bacteroidota</taxon>
        <taxon>Flavobacteriia</taxon>
        <taxon>Flavobacteriales</taxon>
        <taxon>Flavobacteriaceae</taxon>
        <taxon>Autumnicola</taxon>
    </lineage>
</organism>
<dbReference type="Proteomes" id="UP001245285">
    <property type="component" value="Unassembled WGS sequence"/>
</dbReference>
<name>A0ABU3CNY7_9FLAO</name>
<dbReference type="Gene3D" id="1.50.10.10">
    <property type="match status" value="1"/>
</dbReference>
<feature type="domain" description="Bacterial alpha-L-rhamnosidase N-terminal" evidence="1">
    <location>
        <begin position="96"/>
        <end position="210"/>
    </location>
</feature>
<reference evidence="4 5" key="1">
    <citation type="submission" date="2023-09" db="EMBL/GenBank/DDBJ databases">
        <authorList>
            <person name="Rey-Velasco X."/>
        </authorList>
    </citation>
    <scope>NUCLEOTIDE SEQUENCE [LARGE SCALE GENOMIC DNA]</scope>
    <source>
        <strain evidence="4 5">F260</strain>
    </source>
</reference>
<evidence type="ECO:0000313" key="4">
    <source>
        <dbReference type="EMBL" id="MDT0648001.1"/>
    </source>
</evidence>
<dbReference type="InterPro" id="IPR035398">
    <property type="entry name" value="Bac_rhamnosid_C"/>
</dbReference>
<dbReference type="EMBL" id="JAVRHO010000026">
    <property type="protein sequence ID" value="MDT0648001.1"/>
    <property type="molecule type" value="Genomic_DNA"/>
</dbReference>
<accession>A0ABU3CNY7</accession>
<evidence type="ECO:0000259" key="1">
    <source>
        <dbReference type="Pfam" id="PF08531"/>
    </source>
</evidence>
<dbReference type="InterPro" id="IPR008979">
    <property type="entry name" value="Galactose-bd-like_sf"/>
</dbReference>
<dbReference type="Pfam" id="PF08531">
    <property type="entry name" value="Bac_rhamnosid_N"/>
    <property type="match status" value="1"/>
</dbReference>
<gene>
    <name evidence="4" type="ORF">RM545_14985</name>
</gene>
<dbReference type="PANTHER" id="PTHR34987:SF2">
    <property type="entry name" value="B, PUTATIVE (AFU_ORTHOLOGUE AFUA_7G05040)-RELATED"/>
    <property type="match status" value="1"/>
</dbReference>
<protein>
    <submittedName>
        <fullName evidence="4">Alpha-L-rhamnosidase C-terminal domain-containing protein</fullName>
    </submittedName>
</protein>
<dbReference type="PANTHER" id="PTHR34987">
    <property type="entry name" value="C, PUTATIVE (AFU_ORTHOLOGUE AFUA_3G02880)-RELATED"/>
    <property type="match status" value="1"/>
</dbReference>
<evidence type="ECO:0000259" key="2">
    <source>
        <dbReference type="Pfam" id="PF17389"/>
    </source>
</evidence>
<dbReference type="Pfam" id="PF17390">
    <property type="entry name" value="Bac_rhamnosid_C"/>
    <property type="match status" value="1"/>
</dbReference>
<evidence type="ECO:0000313" key="5">
    <source>
        <dbReference type="Proteomes" id="UP001245285"/>
    </source>
</evidence>
<sequence>MNKIVILLLLLFAQGSMDGQSKPFVSHPDQLDKDAYAEWIGPVSNPEEGVFYYRKKFRLDSVSGSFVVHTSADNRYRLYVNSSLVSWGPAVGDLANYNYETIDIAPFLKKGENIVSAQVWNKGKYRGERQISHQTAFILQGAKELEQIINSDRSWKVTRDEGYEFLKMTREIVGGGYIAGGTESLDGGLHPWGWKTLNFDDSEWENAKELGKGNHSGLDTWIGTRWLLKPRTIPMMEQIDEDIPSLIYVRGMDYDISKYKGELDIKIPANKEVEILLDNNTLTMGFPQLLVKDGKGSKIKVQYQESLFEENGQKGNRDEWQGKIMKGYYDIFRPDGGERLFQPLWIRVFRYVKITIETDDEPVKIRDFHNIFTAYPLEQNGSFSSDIPSLEKIWDVSWRTARLCALETYMDCPYYEQVQYVGDTRIQALISLYVDGNDLLTRNAIQQFYGSMQPMGLTKSNHPSHNNQIIPPFSLYFILMVHDYNMLRNDEQFVKQFIPGIRFILDWFVGKIADNGILGPLPYWNHIDGGTSFTNGSPPGISEGGSAHMSILLAYTIDHAAELFNYYGYKNDALHYKEISTKLKENTFNLCYDNEKQLVAETPRKLVFSQHTNSFAVLADLFNNETEKKRVAQRIIHDQSLVQATLYFKFYVFQALKKAGLGDQVIPLMGKWEEFLDYGLTTFPEHGINSRSDSHAWSAHPIYDLLSIVAGVEPSSPGFGTIRVAPDLGNLKHVKAEVPHPLGTITLNFKTEKDKTVKCLIVLPEGLTGKLIFDEEDYPLNEGVNRYNL</sequence>
<feature type="domain" description="Alpha-L-rhamnosidase C-terminal" evidence="3">
    <location>
        <begin position="711"/>
        <end position="783"/>
    </location>
</feature>
<proteinExistence type="predicted"/>
<feature type="domain" description="Alpha-L-rhamnosidase six-hairpin glycosidase" evidence="2">
    <location>
        <begin position="379"/>
        <end position="638"/>
    </location>
</feature>